<dbReference type="InterPro" id="IPR013691">
    <property type="entry name" value="MeTrfase_14"/>
</dbReference>
<evidence type="ECO:0000313" key="2">
    <source>
        <dbReference type="EMBL" id="SLJ96881.1"/>
    </source>
</evidence>
<dbReference type="EMBL" id="FVZE01000002">
    <property type="protein sequence ID" value="SLJ96881.1"/>
    <property type="molecule type" value="Genomic_DNA"/>
</dbReference>
<dbReference type="InterPro" id="IPR029063">
    <property type="entry name" value="SAM-dependent_MTases_sf"/>
</dbReference>
<evidence type="ECO:0000259" key="1">
    <source>
        <dbReference type="Pfam" id="PF08484"/>
    </source>
</evidence>
<dbReference type="SUPFAM" id="SSF53335">
    <property type="entry name" value="S-adenosyl-L-methionine-dependent methyltransferases"/>
    <property type="match status" value="1"/>
</dbReference>
<keyword evidence="2" id="KW-0808">Transferase</keyword>
<gene>
    <name evidence="2" type="ORF">SAMN06295987_102747</name>
</gene>
<keyword evidence="2" id="KW-0489">Methyltransferase</keyword>
<dbReference type="Gene3D" id="3.40.50.150">
    <property type="entry name" value="Vaccinia Virus protein VP39"/>
    <property type="match status" value="1"/>
</dbReference>
<evidence type="ECO:0000313" key="3">
    <source>
        <dbReference type="Proteomes" id="UP000190989"/>
    </source>
</evidence>
<dbReference type="RefSeq" id="WP_079730255.1">
    <property type="nucleotide sequence ID" value="NZ_FVZE01000002.1"/>
</dbReference>
<dbReference type="STRING" id="428990.SAMN06295987_102747"/>
<dbReference type="Gene3D" id="3.40.50.720">
    <property type="entry name" value="NAD(P)-binding Rossmann-like Domain"/>
    <property type="match status" value="1"/>
</dbReference>
<sequence length="409" mass="44972">MNLVDPALSAQTQGALAHGGAPVACPNCGAARTQLFYKVENVPTNSCILFATREEALGCLRGEVALHFCSDCGFIFNASFDQFLTEYSGRYEETQGFSPTFSRFHRNLAAELIERHGLRGREVMEIGCGKGEFLVLLSQLGENTGVGVDPGALPERLEGVEGAERVTLIPEYFRPDHCASEPDFLCCKMTLEHIPDTASFISTIRAGLTEDKGTVVFFQVPETYRILQHCAFEDIYHEHCSYFTETSLRRLFEDCDFAVSRTAIEYDDQYLTIEATASGKQESDDGSSLAELAQLVASFPERVAAHKAHWRDTVKAAAAQGKSVVLWGSGSKAVSFLTSLDLDEEVTCVTDINPNRHGHFMPGTGHPIVAPEELAEIKPGLIVIMNRIYKDEIEDYVSSLGISCEVTFL</sequence>
<reference evidence="3" key="1">
    <citation type="submission" date="2017-02" db="EMBL/GenBank/DDBJ databases">
        <authorList>
            <person name="Varghese N."/>
            <person name="Submissions S."/>
        </authorList>
    </citation>
    <scope>NUCLEOTIDE SEQUENCE [LARGE SCALE GENOMIC DNA]</scope>
    <source>
        <strain evidence="3">SM117</strain>
    </source>
</reference>
<accession>A0A1U6HMN0</accession>
<dbReference type="GO" id="GO:0008168">
    <property type="term" value="F:methyltransferase activity"/>
    <property type="evidence" value="ECO:0007669"/>
    <property type="project" value="UniProtKB-KW"/>
</dbReference>
<protein>
    <submittedName>
        <fullName evidence="2">C-methyltransferase C-terminal domain-containing protein</fullName>
    </submittedName>
</protein>
<name>A0A1U6HMN0_9SPHN</name>
<keyword evidence="3" id="KW-1185">Reference proteome</keyword>
<dbReference type="Proteomes" id="UP000190989">
    <property type="component" value="Unassembled WGS sequence"/>
</dbReference>
<dbReference type="Pfam" id="PF13489">
    <property type="entry name" value="Methyltransf_23"/>
    <property type="match status" value="1"/>
</dbReference>
<dbReference type="AlphaFoldDB" id="A0A1U6HMN0"/>
<dbReference type="Pfam" id="PF08484">
    <property type="entry name" value="Methyltransf_14"/>
    <property type="match status" value="1"/>
</dbReference>
<proteinExistence type="predicted"/>
<feature type="domain" description="C-methyltransferase" evidence="1">
    <location>
        <begin position="294"/>
        <end position="394"/>
    </location>
</feature>
<dbReference type="GO" id="GO:0032259">
    <property type="term" value="P:methylation"/>
    <property type="evidence" value="ECO:0007669"/>
    <property type="project" value="UniProtKB-KW"/>
</dbReference>
<organism evidence="2 3">
    <name type="scientific">Novosphingobium mathurense</name>
    <dbReference type="NCBI Taxonomy" id="428990"/>
    <lineage>
        <taxon>Bacteria</taxon>
        <taxon>Pseudomonadati</taxon>
        <taxon>Pseudomonadota</taxon>
        <taxon>Alphaproteobacteria</taxon>
        <taxon>Sphingomonadales</taxon>
        <taxon>Sphingomonadaceae</taxon>
        <taxon>Novosphingobium</taxon>
    </lineage>
</organism>